<evidence type="ECO:0000313" key="1">
    <source>
        <dbReference type="EMBL" id="KNC51386.1"/>
    </source>
</evidence>
<dbReference type="Proteomes" id="UP000054408">
    <property type="component" value="Unassembled WGS sequence"/>
</dbReference>
<accession>A0A0L0DGX5</accession>
<reference evidence="1 2" key="1">
    <citation type="submission" date="2010-05" db="EMBL/GenBank/DDBJ databases">
        <title>The Genome Sequence of Thecamonas trahens ATCC 50062.</title>
        <authorList>
            <consortium name="The Broad Institute Genome Sequencing Platform"/>
            <person name="Russ C."/>
            <person name="Cuomo C."/>
            <person name="Shea T."/>
            <person name="Young S.K."/>
            <person name="Zeng Q."/>
            <person name="Koehrsen M."/>
            <person name="Haas B."/>
            <person name="Borodovsky M."/>
            <person name="Guigo R."/>
            <person name="Alvarado L."/>
            <person name="Berlin A."/>
            <person name="Bochicchio J."/>
            <person name="Borenstein D."/>
            <person name="Chapman S."/>
            <person name="Chen Z."/>
            <person name="Freedman E."/>
            <person name="Gellesch M."/>
            <person name="Goldberg J."/>
            <person name="Griggs A."/>
            <person name="Gujja S."/>
            <person name="Heilman E."/>
            <person name="Heiman D."/>
            <person name="Hepburn T."/>
            <person name="Howarth C."/>
            <person name="Jen D."/>
            <person name="Larson L."/>
            <person name="Mehta T."/>
            <person name="Park D."/>
            <person name="Pearson M."/>
            <person name="Roberts A."/>
            <person name="Saif S."/>
            <person name="Shenoy N."/>
            <person name="Sisk P."/>
            <person name="Stolte C."/>
            <person name="Sykes S."/>
            <person name="Thomson T."/>
            <person name="Walk T."/>
            <person name="White J."/>
            <person name="Yandava C."/>
            <person name="Burger G."/>
            <person name="Gray M.W."/>
            <person name="Holland P.W.H."/>
            <person name="King N."/>
            <person name="Lang F.B.F."/>
            <person name="Roger A.J."/>
            <person name="Ruiz-Trillo I."/>
            <person name="Lander E."/>
            <person name="Nusbaum C."/>
        </authorList>
    </citation>
    <scope>NUCLEOTIDE SEQUENCE [LARGE SCALE GENOMIC DNA]</scope>
    <source>
        <strain evidence="1 2">ATCC 50062</strain>
    </source>
</reference>
<proteinExistence type="predicted"/>
<organism evidence="1 2">
    <name type="scientific">Thecamonas trahens ATCC 50062</name>
    <dbReference type="NCBI Taxonomy" id="461836"/>
    <lineage>
        <taxon>Eukaryota</taxon>
        <taxon>Apusozoa</taxon>
        <taxon>Apusomonadida</taxon>
        <taxon>Apusomonadidae</taxon>
        <taxon>Thecamonas</taxon>
    </lineage>
</organism>
<sequence length="368" mass="38999">MSTGEDVAWVAELFTEATSSAARLTTLLRATHNSPQLPAAVELFASTLASRSAEDAAAGAEGASEVLADIDGANHVLLGHIERHGSELDSESAAALADLTSALTRMARGALERLARTIAGDVEPVLAQLPLVVPEVVVDQGPLPMVSAAAEAYVATIEDYFDEVLEVVPDVWCERLVKSLANACVMAVEDGLFSPRAVEHVDALASALSPTWMWVVTAWRDVWSLRALYAQYLSRRRAAALFDRLLLVLDCVSVGAFRASRCLPVALEAAEAPLVDDSALAAELKTRLYAAVGAWGEEFTFAHVVHVLKLMSWLPDPVRVRAQKAAFKAVVNGPPETYTRPPSRLAGLVSLGLSPARTTANNAGGAAA</sequence>
<dbReference type="GeneID" id="25566459"/>
<dbReference type="EMBL" id="GL349467">
    <property type="protein sequence ID" value="KNC51386.1"/>
    <property type="molecule type" value="Genomic_DNA"/>
</dbReference>
<keyword evidence="2" id="KW-1185">Reference proteome</keyword>
<protein>
    <submittedName>
        <fullName evidence="1">Uncharacterized protein</fullName>
    </submittedName>
</protein>
<gene>
    <name evidence="1" type="ORF">AMSG_07568</name>
</gene>
<evidence type="ECO:0000313" key="2">
    <source>
        <dbReference type="Proteomes" id="UP000054408"/>
    </source>
</evidence>
<name>A0A0L0DGX5_THETB</name>
<dbReference type="RefSeq" id="XP_013756054.1">
    <property type="nucleotide sequence ID" value="XM_013900600.1"/>
</dbReference>
<dbReference type="AlphaFoldDB" id="A0A0L0DGX5"/>